<evidence type="ECO:0000256" key="3">
    <source>
        <dbReference type="ARBA" id="ARBA00019010"/>
    </source>
</evidence>
<dbReference type="GO" id="GO:0016740">
    <property type="term" value="F:transferase activity"/>
    <property type="evidence" value="ECO:0007669"/>
    <property type="project" value="UniProtKB-KW"/>
</dbReference>
<evidence type="ECO:0000256" key="4">
    <source>
        <dbReference type="ARBA" id="ARBA00022490"/>
    </source>
</evidence>
<keyword evidence="11" id="KW-0808">Transferase</keyword>
<evidence type="ECO:0000256" key="5">
    <source>
        <dbReference type="ARBA" id="ARBA00022694"/>
    </source>
</evidence>
<keyword evidence="7" id="KW-0547">Nucleotide-binding</keyword>
<evidence type="ECO:0000256" key="6">
    <source>
        <dbReference type="ARBA" id="ARBA00022723"/>
    </source>
</evidence>
<dbReference type="Pfam" id="PF02367">
    <property type="entry name" value="TsaE"/>
    <property type="match status" value="1"/>
</dbReference>
<dbReference type="PANTHER" id="PTHR33540">
    <property type="entry name" value="TRNA THREONYLCARBAMOYLADENOSINE BIOSYNTHESIS PROTEIN TSAE"/>
    <property type="match status" value="1"/>
</dbReference>
<dbReference type="GO" id="GO:0046872">
    <property type="term" value="F:metal ion binding"/>
    <property type="evidence" value="ECO:0007669"/>
    <property type="project" value="UniProtKB-KW"/>
</dbReference>
<evidence type="ECO:0000256" key="1">
    <source>
        <dbReference type="ARBA" id="ARBA00004496"/>
    </source>
</evidence>
<name>A0A7C4JSJ2_9BACT</name>
<protein>
    <recommendedName>
        <fullName evidence="3">tRNA threonylcarbamoyladenosine biosynthesis protein TsaE</fullName>
    </recommendedName>
    <alternativeName>
        <fullName evidence="10">t(6)A37 threonylcarbamoyladenosine biosynthesis protein TsaE</fullName>
    </alternativeName>
</protein>
<dbReference type="PANTHER" id="PTHR33540:SF2">
    <property type="entry name" value="TRNA THREONYLCARBAMOYLADENOSINE BIOSYNTHESIS PROTEIN TSAE"/>
    <property type="match status" value="1"/>
</dbReference>
<gene>
    <name evidence="11" type="primary">tsaE</name>
    <name evidence="11" type="ORF">ENT66_09405</name>
</gene>
<dbReference type="GO" id="GO:0005524">
    <property type="term" value="F:ATP binding"/>
    <property type="evidence" value="ECO:0007669"/>
    <property type="project" value="UniProtKB-KW"/>
</dbReference>
<evidence type="ECO:0000313" key="11">
    <source>
        <dbReference type="EMBL" id="HGQ86455.1"/>
    </source>
</evidence>
<dbReference type="AlphaFoldDB" id="A0A7C4JSJ2"/>
<dbReference type="Gene3D" id="3.40.50.300">
    <property type="entry name" value="P-loop containing nucleotide triphosphate hydrolases"/>
    <property type="match status" value="1"/>
</dbReference>
<keyword evidence="6" id="KW-0479">Metal-binding</keyword>
<evidence type="ECO:0000256" key="7">
    <source>
        <dbReference type="ARBA" id="ARBA00022741"/>
    </source>
</evidence>
<sequence>MKIETISNSEEDTINFGKKLGFFLKPGDLILLYGDLGSGKTTFVKGLAESLEVNQDFYITSPSFSLINIYEGKYTIYHVDLYRLDTLEVEDLGLWEYLNEGIVIIEWADRLKTPLKDDYIEIFFEFLDYSKRKITFVGYGEWQELLKGLDWSEESH</sequence>
<dbReference type="InterPro" id="IPR003442">
    <property type="entry name" value="T6A_TsaE"/>
</dbReference>
<dbReference type="EMBL" id="DSZN01000143">
    <property type="protein sequence ID" value="HGQ86455.1"/>
    <property type="molecule type" value="Genomic_DNA"/>
</dbReference>
<keyword evidence="8" id="KW-0067">ATP-binding</keyword>
<reference evidence="11" key="1">
    <citation type="journal article" date="2020" name="mSystems">
        <title>Genome- and Community-Level Interaction Insights into Carbon Utilization and Element Cycling Functions of Hydrothermarchaeota in Hydrothermal Sediment.</title>
        <authorList>
            <person name="Zhou Z."/>
            <person name="Liu Y."/>
            <person name="Xu W."/>
            <person name="Pan J."/>
            <person name="Luo Z.H."/>
            <person name="Li M."/>
        </authorList>
    </citation>
    <scope>NUCLEOTIDE SEQUENCE [LARGE SCALE GENOMIC DNA]</scope>
    <source>
        <strain evidence="11">SpSt-6</strain>
    </source>
</reference>
<dbReference type="GO" id="GO:0005737">
    <property type="term" value="C:cytoplasm"/>
    <property type="evidence" value="ECO:0007669"/>
    <property type="project" value="UniProtKB-SubCell"/>
</dbReference>
<comment type="similarity">
    <text evidence="2">Belongs to the TsaE family.</text>
</comment>
<evidence type="ECO:0000256" key="8">
    <source>
        <dbReference type="ARBA" id="ARBA00022840"/>
    </source>
</evidence>
<evidence type="ECO:0000256" key="2">
    <source>
        <dbReference type="ARBA" id="ARBA00007599"/>
    </source>
</evidence>
<dbReference type="InterPro" id="IPR027417">
    <property type="entry name" value="P-loop_NTPase"/>
</dbReference>
<dbReference type="SUPFAM" id="SSF52540">
    <property type="entry name" value="P-loop containing nucleoside triphosphate hydrolases"/>
    <property type="match status" value="1"/>
</dbReference>
<dbReference type="GO" id="GO:0002949">
    <property type="term" value="P:tRNA threonylcarbamoyladenosine modification"/>
    <property type="evidence" value="ECO:0007669"/>
    <property type="project" value="InterPro"/>
</dbReference>
<dbReference type="NCBIfam" id="TIGR00150">
    <property type="entry name" value="T6A_YjeE"/>
    <property type="match status" value="1"/>
</dbReference>
<comment type="caution">
    <text evidence="11">The sequence shown here is derived from an EMBL/GenBank/DDBJ whole genome shotgun (WGS) entry which is preliminary data.</text>
</comment>
<organism evidence="11">
    <name type="scientific">Thermodesulfobacterium geofontis</name>
    <dbReference type="NCBI Taxonomy" id="1295609"/>
    <lineage>
        <taxon>Bacteria</taxon>
        <taxon>Pseudomonadati</taxon>
        <taxon>Thermodesulfobacteriota</taxon>
        <taxon>Thermodesulfobacteria</taxon>
        <taxon>Thermodesulfobacteriales</taxon>
        <taxon>Thermodesulfobacteriaceae</taxon>
        <taxon>Thermodesulfobacterium</taxon>
    </lineage>
</organism>
<evidence type="ECO:0000256" key="9">
    <source>
        <dbReference type="ARBA" id="ARBA00022842"/>
    </source>
</evidence>
<keyword evidence="5" id="KW-0819">tRNA processing</keyword>
<evidence type="ECO:0000256" key="10">
    <source>
        <dbReference type="ARBA" id="ARBA00032441"/>
    </source>
</evidence>
<accession>A0A7C4JSJ2</accession>
<proteinExistence type="inferred from homology"/>
<keyword evidence="4" id="KW-0963">Cytoplasm</keyword>
<comment type="subcellular location">
    <subcellularLocation>
        <location evidence="1">Cytoplasm</location>
    </subcellularLocation>
</comment>
<keyword evidence="9" id="KW-0460">Magnesium</keyword>